<evidence type="ECO:0000256" key="4">
    <source>
        <dbReference type="ARBA" id="ARBA00023242"/>
    </source>
</evidence>
<evidence type="ECO:0000256" key="5">
    <source>
        <dbReference type="PROSITE-ProRule" id="PRU00176"/>
    </source>
</evidence>
<proteinExistence type="inferred from homology"/>
<feature type="domain" description="RRM" evidence="7">
    <location>
        <begin position="262"/>
        <end position="339"/>
    </location>
</feature>
<feature type="region of interest" description="Disordered" evidence="6">
    <location>
        <begin position="84"/>
        <end position="149"/>
    </location>
</feature>
<feature type="compositionally biased region" description="Basic and acidic residues" evidence="6">
    <location>
        <begin position="93"/>
        <end position="104"/>
    </location>
</feature>
<gene>
    <name evidence="8" type="ORF">ACEWY4_017678</name>
</gene>
<keyword evidence="3 5" id="KW-0694">RNA-binding</keyword>
<dbReference type="SMART" id="SM00360">
    <property type="entry name" value="RRM"/>
    <property type="match status" value="2"/>
</dbReference>
<feature type="region of interest" description="Disordered" evidence="6">
    <location>
        <begin position="1"/>
        <end position="20"/>
    </location>
</feature>
<evidence type="ECO:0000256" key="3">
    <source>
        <dbReference type="ARBA" id="ARBA00022884"/>
    </source>
</evidence>
<dbReference type="CDD" id="cd12394">
    <property type="entry name" value="RRM1_RBM34"/>
    <property type="match status" value="1"/>
</dbReference>
<dbReference type="PANTHER" id="PTHR23236">
    <property type="entry name" value="EUKARYOTIC TRANSLATION INITIATION FACTOR 4B/4H"/>
    <property type="match status" value="1"/>
</dbReference>
<comment type="caution">
    <text evidence="8">The sequence shown here is derived from an EMBL/GenBank/DDBJ whole genome shotgun (WGS) entry which is preliminary data.</text>
</comment>
<dbReference type="AlphaFoldDB" id="A0ABD1JIN7"/>
<feature type="compositionally biased region" description="Low complexity" evidence="6">
    <location>
        <begin position="359"/>
        <end position="377"/>
    </location>
</feature>
<name>A0ABD1JIN7_9TELE</name>
<feature type="compositionally biased region" description="Basic residues" evidence="6">
    <location>
        <begin position="425"/>
        <end position="446"/>
    </location>
</feature>
<evidence type="ECO:0000256" key="2">
    <source>
        <dbReference type="ARBA" id="ARBA00007077"/>
    </source>
</evidence>
<comment type="similarity">
    <text evidence="2">Belongs to the RRM RBM34 family.</text>
</comment>
<dbReference type="Proteomes" id="UP001591681">
    <property type="component" value="Unassembled WGS sequence"/>
</dbReference>
<dbReference type="EMBL" id="JBHFQA010000015">
    <property type="protein sequence ID" value="KAL2086619.1"/>
    <property type="molecule type" value="Genomic_DNA"/>
</dbReference>
<dbReference type="PANTHER" id="PTHR23236:SF25">
    <property type="entry name" value="RNA-BINDING PROTEIN 34"/>
    <property type="match status" value="1"/>
</dbReference>
<evidence type="ECO:0000313" key="9">
    <source>
        <dbReference type="Proteomes" id="UP001591681"/>
    </source>
</evidence>
<accession>A0ABD1JIN7</accession>
<feature type="domain" description="RRM" evidence="7">
    <location>
        <begin position="161"/>
        <end position="256"/>
    </location>
</feature>
<keyword evidence="4" id="KW-0539">Nucleus</keyword>
<sequence>MKKKSAAKSDTSEAGNESTSYVVGQVSGCLFPNKSATGSGSLSALFSSSTAANTVLFVPAPKPVPTPVTPKDVPAKEIVNVKVQSKKSKKPKSAAELKLQDRESALQTADDDDAVLKGPKKAAKRKAPEVEDEDATGNNGRPPKRKMTFKDHAAERVKLNRTVFVGNLPVSCSKEALHAVFKEHGSIESIRFRSVVREDLSLSRKVAAIQRKVHPKKQSINAYIVFKDTEGASNALKRNGMEIQKDFHIRVDKASEQHDHKRSIFVGNLPYDVAELALRQHFQDCGDVEAVRLIRDRDTGMGKGFGYVLFENADAVQLALKLDGSALCERKIRVKRSLKDGKGAGAEGGKGQGRGKMGPGPMKKGPGPMKRGPGPMKRGPKGGKPNTFPRGGGASGGGNRKSFDRKPGKKTSPSTFKGEMANPTAKKHKGQKKKSKPRKKKNIHLG</sequence>
<keyword evidence="9" id="KW-1185">Reference proteome</keyword>
<dbReference type="InterPro" id="IPR034221">
    <property type="entry name" value="RBM34_RRM2"/>
</dbReference>
<evidence type="ECO:0000313" key="8">
    <source>
        <dbReference type="EMBL" id="KAL2086619.1"/>
    </source>
</evidence>
<dbReference type="InterPro" id="IPR000504">
    <property type="entry name" value="RRM_dom"/>
</dbReference>
<dbReference type="Gene3D" id="3.30.70.330">
    <property type="match status" value="2"/>
</dbReference>
<feature type="compositionally biased region" description="Polar residues" evidence="6">
    <location>
        <begin position="8"/>
        <end position="20"/>
    </location>
</feature>
<protein>
    <recommendedName>
        <fullName evidence="7">RRM domain-containing protein</fullName>
    </recommendedName>
</protein>
<organism evidence="8 9">
    <name type="scientific">Coilia grayii</name>
    <name type="common">Gray's grenadier anchovy</name>
    <dbReference type="NCBI Taxonomy" id="363190"/>
    <lineage>
        <taxon>Eukaryota</taxon>
        <taxon>Metazoa</taxon>
        <taxon>Chordata</taxon>
        <taxon>Craniata</taxon>
        <taxon>Vertebrata</taxon>
        <taxon>Euteleostomi</taxon>
        <taxon>Actinopterygii</taxon>
        <taxon>Neopterygii</taxon>
        <taxon>Teleostei</taxon>
        <taxon>Clupei</taxon>
        <taxon>Clupeiformes</taxon>
        <taxon>Clupeoidei</taxon>
        <taxon>Engraulidae</taxon>
        <taxon>Coilinae</taxon>
        <taxon>Coilia</taxon>
    </lineage>
</organism>
<dbReference type="CDD" id="cd12395">
    <property type="entry name" value="RRM2_RBM34"/>
    <property type="match status" value="1"/>
</dbReference>
<feature type="compositionally biased region" description="Gly residues" evidence="6">
    <location>
        <begin position="390"/>
        <end position="399"/>
    </location>
</feature>
<reference evidence="8 9" key="1">
    <citation type="submission" date="2024-09" db="EMBL/GenBank/DDBJ databases">
        <title>A chromosome-level genome assembly of Gray's grenadier anchovy, Coilia grayii.</title>
        <authorList>
            <person name="Fu Z."/>
        </authorList>
    </citation>
    <scope>NUCLEOTIDE SEQUENCE [LARGE SCALE GENOMIC DNA]</scope>
    <source>
        <strain evidence="8">G4</strain>
        <tissue evidence="8">Muscle</tissue>
    </source>
</reference>
<dbReference type="Pfam" id="PF00076">
    <property type="entry name" value="RRM_1"/>
    <property type="match status" value="2"/>
</dbReference>
<feature type="compositionally biased region" description="Gly residues" evidence="6">
    <location>
        <begin position="343"/>
        <end position="358"/>
    </location>
</feature>
<evidence type="ECO:0000259" key="7">
    <source>
        <dbReference type="PROSITE" id="PS50102"/>
    </source>
</evidence>
<evidence type="ECO:0000256" key="6">
    <source>
        <dbReference type="SAM" id="MobiDB-lite"/>
    </source>
</evidence>
<dbReference type="PROSITE" id="PS50102">
    <property type="entry name" value="RRM"/>
    <property type="match status" value="2"/>
</dbReference>
<feature type="region of interest" description="Disordered" evidence="6">
    <location>
        <begin position="339"/>
        <end position="446"/>
    </location>
</feature>
<comment type="subcellular location">
    <subcellularLocation>
        <location evidence="1">Nucleus</location>
        <location evidence="1">Nucleolus</location>
    </subcellularLocation>
</comment>
<dbReference type="SUPFAM" id="SSF54928">
    <property type="entry name" value="RNA-binding domain, RBD"/>
    <property type="match status" value="2"/>
</dbReference>
<dbReference type="InterPro" id="IPR035979">
    <property type="entry name" value="RBD_domain_sf"/>
</dbReference>
<dbReference type="GO" id="GO:0003723">
    <property type="term" value="F:RNA binding"/>
    <property type="evidence" value="ECO:0007669"/>
    <property type="project" value="UniProtKB-UniRule"/>
</dbReference>
<evidence type="ECO:0000256" key="1">
    <source>
        <dbReference type="ARBA" id="ARBA00004604"/>
    </source>
</evidence>
<dbReference type="InterPro" id="IPR012677">
    <property type="entry name" value="Nucleotide-bd_a/b_plait_sf"/>
</dbReference>